<dbReference type="InterPro" id="IPR001650">
    <property type="entry name" value="Helicase_C-like"/>
</dbReference>
<evidence type="ECO:0000313" key="12">
    <source>
        <dbReference type="Proteomes" id="UP000070121"/>
    </source>
</evidence>
<dbReference type="GO" id="GO:0005524">
    <property type="term" value="F:ATP binding"/>
    <property type="evidence" value="ECO:0007669"/>
    <property type="project" value="UniProtKB-KW"/>
</dbReference>
<dbReference type="Gene3D" id="3.40.50.300">
    <property type="entry name" value="P-loop containing nucleotide triphosphate hydrolases"/>
    <property type="match status" value="1"/>
</dbReference>
<dbReference type="PANTHER" id="PTHR45626:SF17">
    <property type="entry name" value="HELICASE-LIKE TRANSCRIPTION FACTOR"/>
    <property type="match status" value="1"/>
</dbReference>
<keyword evidence="12" id="KW-1185">Reference proteome</keyword>
<dbReference type="GO" id="GO:0008270">
    <property type="term" value="F:zinc ion binding"/>
    <property type="evidence" value="ECO:0007669"/>
    <property type="project" value="UniProtKB-KW"/>
</dbReference>
<comment type="similarity">
    <text evidence="1">Belongs to the SNF2/RAD54 helicase family.</text>
</comment>
<dbReference type="InterPro" id="IPR038718">
    <property type="entry name" value="SNF2-like_sf"/>
</dbReference>
<evidence type="ECO:0000256" key="4">
    <source>
        <dbReference type="ARBA" id="ARBA00022771"/>
    </source>
</evidence>
<keyword evidence="2" id="KW-0479">Metal-binding</keyword>
<keyword evidence="6" id="KW-0347">Helicase</keyword>
<proteinExistence type="inferred from homology"/>
<evidence type="ECO:0000256" key="3">
    <source>
        <dbReference type="ARBA" id="ARBA00022741"/>
    </source>
</evidence>
<name>A0A135UVG0_9PEZI</name>
<dbReference type="InterPro" id="IPR049730">
    <property type="entry name" value="SNF2/RAD54-like_C"/>
</dbReference>
<dbReference type="Pfam" id="PF13445">
    <property type="entry name" value="zf-RING_UBOX"/>
    <property type="match status" value="1"/>
</dbReference>
<dbReference type="GO" id="GO:0005634">
    <property type="term" value="C:nucleus"/>
    <property type="evidence" value="ECO:0007669"/>
    <property type="project" value="TreeGrafter"/>
</dbReference>
<feature type="compositionally biased region" description="Basic residues" evidence="9">
    <location>
        <begin position="1"/>
        <end position="11"/>
    </location>
</feature>
<keyword evidence="8" id="KW-0067">ATP-binding</keyword>
<dbReference type="PROSITE" id="PS51194">
    <property type="entry name" value="HELICASE_CTER"/>
    <property type="match status" value="1"/>
</dbReference>
<evidence type="ECO:0000256" key="9">
    <source>
        <dbReference type="SAM" id="MobiDB-lite"/>
    </source>
</evidence>
<dbReference type="STRING" id="1209931.A0A135UVG0"/>
<dbReference type="GO" id="GO:0004386">
    <property type="term" value="F:helicase activity"/>
    <property type="evidence" value="ECO:0007669"/>
    <property type="project" value="UniProtKB-KW"/>
</dbReference>
<evidence type="ECO:0000313" key="11">
    <source>
        <dbReference type="EMBL" id="KXH64371.1"/>
    </source>
</evidence>
<keyword evidence="7" id="KW-0862">Zinc</keyword>
<dbReference type="Proteomes" id="UP000070121">
    <property type="component" value="Unassembled WGS sequence"/>
</dbReference>
<dbReference type="GO" id="GO:0016787">
    <property type="term" value="F:hydrolase activity"/>
    <property type="evidence" value="ECO:0007669"/>
    <property type="project" value="UniProtKB-KW"/>
</dbReference>
<evidence type="ECO:0000256" key="5">
    <source>
        <dbReference type="ARBA" id="ARBA00022801"/>
    </source>
</evidence>
<dbReference type="Gene3D" id="3.40.50.10810">
    <property type="entry name" value="Tandem AAA-ATPase domain"/>
    <property type="match status" value="1"/>
</dbReference>
<dbReference type="InterPro" id="IPR000330">
    <property type="entry name" value="SNF2_N"/>
</dbReference>
<keyword evidence="3" id="KW-0547">Nucleotide-binding</keyword>
<reference evidence="11 12" key="1">
    <citation type="submission" date="2014-02" db="EMBL/GenBank/DDBJ databases">
        <title>The genome sequence of Colletotrichum salicis CBS 607.94.</title>
        <authorList>
            <person name="Baroncelli R."/>
            <person name="Thon M.R."/>
        </authorList>
    </citation>
    <scope>NUCLEOTIDE SEQUENCE [LARGE SCALE GENOMIC DNA]</scope>
    <source>
        <strain evidence="11 12">CBS 607.94</strain>
    </source>
</reference>
<dbReference type="SUPFAM" id="SSF52540">
    <property type="entry name" value="P-loop containing nucleoside triphosphate hydrolases"/>
    <property type="match status" value="1"/>
</dbReference>
<gene>
    <name evidence="11" type="ORF">CSAL01_07940</name>
</gene>
<organism evidence="11 12">
    <name type="scientific">Colletotrichum salicis</name>
    <dbReference type="NCBI Taxonomy" id="1209931"/>
    <lineage>
        <taxon>Eukaryota</taxon>
        <taxon>Fungi</taxon>
        <taxon>Dikarya</taxon>
        <taxon>Ascomycota</taxon>
        <taxon>Pezizomycotina</taxon>
        <taxon>Sordariomycetes</taxon>
        <taxon>Hypocreomycetidae</taxon>
        <taxon>Glomerellales</taxon>
        <taxon>Glomerellaceae</taxon>
        <taxon>Colletotrichum</taxon>
        <taxon>Colletotrichum acutatum species complex</taxon>
    </lineage>
</organism>
<dbReference type="Pfam" id="PF00176">
    <property type="entry name" value="SNF2-rel_dom"/>
    <property type="match status" value="1"/>
</dbReference>
<dbReference type="GO" id="GO:0008094">
    <property type="term" value="F:ATP-dependent activity, acting on DNA"/>
    <property type="evidence" value="ECO:0007669"/>
    <property type="project" value="TreeGrafter"/>
</dbReference>
<comment type="caution">
    <text evidence="11">The sequence shown here is derived from an EMBL/GenBank/DDBJ whole genome shotgun (WGS) entry which is preliminary data.</text>
</comment>
<dbReference type="SMART" id="SM00490">
    <property type="entry name" value="HELICc"/>
    <property type="match status" value="1"/>
</dbReference>
<evidence type="ECO:0000256" key="1">
    <source>
        <dbReference type="ARBA" id="ARBA00007025"/>
    </source>
</evidence>
<dbReference type="InterPro" id="IPR050628">
    <property type="entry name" value="SNF2_RAD54_helicase_TF"/>
</dbReference>
<evidence type="ECO:0000259" key="10">
    <source>
        <dbReference type="PROSITE" id="PS51194"/>
    </source>
</evidence>
<feature type="domain" description="Helicase C-terminal" evidence="10">
    <location>
        <begin position="403"/>
        <end position="575"/>
    </location>
</feature>
<protein>
    <submittedName>
        <fullName evidence="11">SNF2 super family protein</fullName>
    </submittedName>
</protein>
<dbReference type="GO" id="GO:0006281">
    <property type="term" value="P:DNA repair"/>
    <property type="evidence" value="ECO:0007669"/>
    <property type="project" value="TreeGrafter"/>
</dbReference>
<dbReference type="Pfam" id="PF00271">
    <property type="entry name" value="Helicase_C"/>
    <property type="match status" value="1"/>
</dbReference>
<accession>A0A135UVG0</accession>
<evidence type="ECO:0000256" key="2">
    <source>
        <dbReference type="ARBA" id="ARBA00022723"/>
    </source>
</evidence>
<dbReference type="AlphaFoldDB" id="A0A135UVG0"/>
<evidence type="ECO:0000256" key="7">
    <source>
        <dbReference type="ARBA" id="ARBA00022833"/>
    </source>
</evidence>
<dbReference type="PANTHER" id="PTHR45626">
    <property type="entry name" value="TRANSCRIPTION TERMINATION FACTOR 2-RELATED"/>
    <property type="match status" value="1"/>
</dbReference>
<feature type="region of interest" description="Disordered" evidence="9">
    <location>
        <begin position="1"/>
        <end position="46"/>
    </location>
</feature>
<dbReference type="InterPro" id="IPR027370">
    <property type="entry name" value="Znf-RING_euk"/>
</dbReference>
<dbReference type="CDD" id="cd18793">
    <property type="entry name" value="SF2_C_SNF"/>
    <property type="match status" value="1"/>
</dbReference>
<dbReference type="Gene3D" id="3.30.40.10">
    <property type="entry name" value="Zinc/RING finger domain, C3HC4 (zinc finger)"/>
    <property type="match status" value="1"/>
</dbReference>
<keyword evidence="4" id="KW-0863">Zinc-finger</keyword>
<evidence type="ECO:0000256" key="8">
    <source>
        <dbReference type="ARBA" id="ARBA00022840"/>
    </source>
</evidence>
<dbReference type="OrthoDB" id="448448at2759"/>
<evidence type="ECO:0000256" key="6">
    <source>
        <dbReference type="ARBA" id="ARBA00022806"/>
    </source>
</evidence>
<dbReference type="InterPro" id="IPR027417">
    <property type="entry name" value="P-loop_NTPase"/>
</dbReference>
<sequence length="622" mass="71141">MAGSANRKKNRCGFDIGDDSEEEGNRGPTPLKKPASPRREEPDFFDGSVEDMITESRNGIGASVMTVIPSQHGNNDLDGLFVADDVTQETSRRHYMHLKDLNKIKWHRVVLDEAQQIKNHETQSLHSCLHIDANCLWALSGTLLRNRNYELYPYLKFIGCEVGSFKEFLINFRKVSKAEANLDHLISAVAYRRMVEECFRRKMMPHMAAPGAGPSRKICLEMLLRLRKAATHPFLLESMMREYMTLDDIRKVRKRLADLREGPSMYDQIGSWTKRHEMSGERLQKVMISVSEEGEQRRFDQSSTIETERAYNAAPHESGGTYDFYNSVSEDENEISTEGGFSSDLDEVDSQDDLDDLSNQDFLELDAEDHAAVMEDSDPSQTLIPGDAPLEPFGQSNFGLHFDMDRHMDYLEKVELMDLAVCPVCKETPTVPVKGNCEHSFCNQCALDHLTTAILGRMLEAENIPFVYLTDKQTKDQRVHAVKGFQENEDIKVLVASMRAGGQALNLTRANRVIFMELWWNHAQEQQACARVFRYGQIKETHFARFIVQTPIEDRILRMQADKIVEIDRALQDDGHVIKGLSMHEIAQLLGRYRVKDSRAVIEHDYEEYEDDFDDIISNPDD</sequence>
<keyword evidence="5" id="KW-0378">Hydrolase</keyword>
<dbReference type="InterPro" id="IPR013083">
    <property type="entry name" value="Znf_RING/FYVE/PHD"/>
</dbReference>
<dbReference type="EMBL" id="JFFI01000975">
    <property type="protein sequence ID" value="KXH64371.1"/>
    <property type="molecule type" value="Genomic_DNA"/>
</dbReference>